<evidence type="ECO:0000256" key="1">
    <source>
        <dbReference type="SAM" id="MobiDB-lite"/>
    </source>
</evidence>
<dbReference type="InterPro" id="IPR000917">
    <property type="entry name" value="Sulfatase_N"/>
</dbReference>
<keyword evidence="2" id="KW-0812">Transmembrane</keyword>
<dbReference type="PANTHER" id="PTHR43751:SF3">
    <property type="entry name" value="SULFATASE N-TERMINAL DOMAIN-CONTAINING PROTEIN"/>
    <property type="match status" value="1"/>
</dbReference>
<dbReference type="Pfam" id="PF00884">
    <property type="entry name" value="Sulfatase"/>
    <property type="match status" value="1"/>
</dbReference>
<accession>E0XS36</accession>
<reference evidence="4" key="1">
    <citation type="journal article" date="2011" name="Environ. Microbiol.">
        <title>Time-series analyses of Monterey Bay coastal microbial picoplankton using a 'genome proxy' microarray.</title>
        <authorList>
            <person name="Rich V.I."/>
            <person name="Pham V.D."/>
            <person name="Eppley J."/>
            <person name="Shi Y."/>
            <person name="DeLong E.F."/>
        </authorList>
    </citation>
    <scope>NUCLEOTIDE SEQUENCE</scope>
</reference>
<keyword evidence="2" id="KW-0472">Membrane</keyword>
<dbReference type="InterPro" id="IPR052701">
    <property type="entry name" value="GAG_Ulvan_Degrading_Sulfatases"/>
</dbReference>
<proteinExistence type="predicted"/>
<sequence length="446" mass="49091">MNRQTMWGLMMLLGVAMYLWNSGELKKHKSTRESGPNVVLITLNSTRADAVGVYGGKNETPVLDTLAKQGTMFTHAVSTSPLTQPAHVSILSGNPPYLTGVVTNGTDIGDRAAMLSYALGAGGWVTGAFVSAYPLTRQLGWGQGWDHFDDTLRAGLVDSSHERAAVHTVDKALEWMELHKKQHFGVWIHLFEPHGPYEAPGRRVDGPTDGPALDLPDYWPDNHKAITDPEWFVEAYKAEVRTVDAAVGRVMDALDEWGVLDETLIVVTADHGESLTEHDYLFDHGDHLYDVSLRVPLIFRWPGKINAGAALSCLVSNQDITPTLLGLLGIADEHERQGRDLSAVLSGAKPCVGQSVLATTTSANDDERLRMSHALRTHRYKRIVSAAGDGSCFDLESDPRENRRVSDCPSEMKDMMLRLLDDQVEPIQPRMDETSEEALRALGYAE</sequence>
<evidence type="ECO:0000313" key="4">
    <source>
        <dbReference type="EMBL" id="ADI17227.1"/>
    </source>
</evidence>
<protein>
    <submittedName>
        <fullName evidence="4">Arylsulfatase a and related enzymes</fullName>
    </submittedName>
</protein>
<evidence type="ECO:0000256" key="2">
    <source>
        <dbReference type="SAM" id="Phobius"/>
    </source>
</evidence>
<dbReference type="PANTHER" id="PTHR43751">
    <property type="entry name" value="SULFATASE"/>
    <property type="match status" value="1"/>
</dbReference>
<feature type="region of interest" description="Disordered" evidence="1">
    <location>
        <begin position="426"/>
        <end position="446"/>
    </location>
</feature>
<feature type="domain" description="Sulfatase N-terminal" evidence="3">
    <location>
        <begin position="36"/>
        <end position="330"/>
    </location>
</feature>
<dbReference type="Gene3D" id="3.40.720.10">
    <property type="entry name" value="Alkaline Phosphatase, subunit A"/>
    <property type="match status" value="1"/>
</dbReference>
<name>E0XS36_9DELT</name>
<keyword evidence="2" id="KW-1133">Transmembrane helix</keyword>
<dbReference type="EMBL" id="GU474857">
    <property type="protein sequence ID" value="ADI17227.1"/>
    <property type="molecule type" value="Genomic_DNA"/>
</dbReference>
<dbReference type="CDD" id="cd16148">
    <property type="entry name" value="sulfatase_like"/>
    <property type="match status" value="1"/>
</dbReference>
<organism evidence="4">
    <name type="scientific">uncultured delta proteobacterium HF0070_10I02</name>
    <dbReference type="NCBI Taxonomy" id="710824"/>
    <lineage>
        <taxon>Bacteria</taxon>
        <taxon>Deltaproteobacteria</taxon>
        <taxon>environmental samples</taxon>
    </lineage>
</organism>
<feature type="compositionally biased region" description="Basic and acidic residues" evidence="1">
    <location>
        <begin position="430"/>
        <end position="439"/>
    </location>
</feature>
<dbReference type="AlphaFoldDB" id="E0XS36"/>
<evidence type="ECO:0000259" key="3">
    <source>
        <dbReference type="Pfam" id="PF00884"/>
    </source>
</evidence>
<dbReference type="SUPFAM" id="SSF53649">
    <property type="entry name" value="Alkaline phosphatase-like"/>
    <property type="match status" value="1"/>
</dbReference>
<dbReference type="InterPro" id="IPR017850">
    <property type="entry name" value="Alkaline_phosphatase_core_sf"/>
</dbReference>
<feature type="transmembrane region" description="Helical" evidence="2">
    <location>
        <begin position="6"/>
        <end position="23"/>
    </location>
</feature>